<dbReference type="EMBL" id="RCCB01000013">
    <property type="protein sequence ID" value="RLJ24044.1"/>
    <property type="molecule type" value="Genomic_DNA"/>
</dbReference>
<dbReference type="Gene3D" id="1.10.287.1260">
    <property type="match status" value="1"/>
</dbReference>
<comment type="subcellular location">
    <subcellularLocation>
        <location evidence="1">Cell membrane</location>
        <topology evidence="1">Multi-pass membrane protein</topology>
    </subcellularLocation>
</comment>
<sequence length="795" mass="90820">MRNKTLFKSFPHNPTLLLLFVLFLMTGMATAQEKEKTATNQPTDSKNKPSVFAEDELAASDYLVSIERAGEMLDNAKSKGALDAGVLFLLGEMQQTEKALKLIDSNLGAKNNGNVRNQQMYGKILLELQQKFENYWTRLNESDERIVKIRKGNKAIINDTVFRKLIRDSLLIKEFRPQLKELKNKWVTTDSLLRANIDSLNNWKKGIVEKRMLVSKDLILVNERLNKSGVSLLGNEHPHLWDSTSDDKQQMKTYFQEKFNAEQKAFSYYFGYSFGSTFMLLVLGGLLLWWISFNLKYLKRVHQMESLEIFQFRYLNQGAILPVIVLILNIAIAINLYAPALFIEFTHLILLIALTILFKKVWSSKAFRNWLLLVALFVMFSFMDLFFEVSRIQRCIFILVNLASIRFGLAYLKTIQEEMYIKGLLKYAKILFLTLNILAVIFNVFGRVSLAHTLSLAAVIALTQVIALSVFLKIILEMITLQIYAIRIRRGIVKIFDFRNLEKNLKKPFMLLIVYLWIIVIASNLNLSNIFYDSISSLLTTQNKIGNFSFTVGNILLFLLIVWIAHIIQKYVAYFFGEIDDEDEETINKKQHSKLLITRLLLLILGYLLAISAAGIPLDKITIVLGALGVGVGLGLQNIVNNFVSGVILIFDKPIQIGDVIDVGSQSGRVKTIGLRTTKIDTSNGAEVIVPNGNILSQNIVNWTYTNNSKLVDMSFTLQGEISQEQIKATIISSIKEIPTIYSEKEPRLFYNFISDTKYQLKIQFWCNIYRTEAAISEARIVLYEEFKKQGVSFE</sequence>
<evidence type="ECO:0000256" key="1">
    <source>
        <dbReference type="ARBA" id="ARBA00004651"/>
    </source>
</evidence>
<keyword evidence="5 7" id="KW-1133">Transmembrane helix</keyword>
<dbReference type="SUPFAM" id="SSF82689">
    <property type="entry name" value="Mechanosensitive channel protein MscS (YggB), C-terminal domain"/>
    <property type="match status" value="1"/>
</dbReference>
<dbReference type="PANTHER" id="PTHR30347:SF1">
    <property type="entry name" value="MECHANOSENSITIVE CHANNEL MSCK"/>
    <property type="match status" value="1"/>
</dbReference>
<feature type="transmembrane region" description="Helical" evidence="7">
    <location>
        <begin position="314"/>
        <end position="334"/>
    </location>
</feature>
<reference evidence="11 13" key="2">
    <citation type="submission" date="2018-10" db="EMBL/GenBank/DDBJ databases">
        <title>Genomic Encyclopedia of Archaeal and Bacterial Type Strains, Phase II (KMG-II): from individual species to whole genera.</title>
        <authorList>
            <person name="Goeker M."/>
        </authorList>
    </citation>
    <scope>NUCLEOTIDE SEQUENCE [LARGE SCALE GENOMIC DNA]</scope>
    <source>
        <strain evidence="11 13">DSM 21886</strain>
    </source>
</reference>
<comment type="caution">
    <text evidence="11">The sequence shown here is derived from an EMBL/GenBank/DDBJ whole genome shotgun (WGS) entry which is preliminary data.</text>
</comment>
<feature type="transmembrane region" description="Helical" evidence="7">
    <location>
        <begin position="596"/>
        <end position="617"/>
    </location>
</feature>
<feature type="transmembrane region" description="Helical" evidence="7">
    <location>
        <begin position="457"/>
        <end position="486"/>
    </location>
</feature>
<reference evidence="10 12" key="1">
    <citation type="submission" date="2017-12" db="EMBL/GenBank/DDBJ databases">
        <title>Genomic Encyclopedia of Type Strains, Phase III (KMG-III): the genomes of soil and plant-associated and newly described type strains.</title>
        <authorList>
            <person name="Whitman W."/>
        </authorList>
    </citation>
    <scope>NUCLEOTIDE SEQUENCE [LARGE SCALE GENOMIC DNA]</scope>
    <source>
        <strain evidence="10 12">IP-10</strain>
    </source>
</reference>
<feature type="transmembrane region" description="Helical" evidence="7">
    <location>
        <begin position="623"/>
        <end position="651"/>
    </location>
</feature>
<dbReference type="InterPro" id="IPR023408">
    <property type="entry name" value="MscS_beta-dom_sf"/>
</dbReference>
<dbReference type="Proteomes" id="UP000275027">
    <property type="component" value="Unassembled WGS sequence"/>
</dbReference>
<evidence type="ECO:0000256" key="2">
    <source>
        <dbReference type="ARBA" id="ARBA00008017"/>
    </source>
</evidence>
<organism evidence="11 13">
    <name type="scientific">Flavobacterium lindanitolerans</name>
    <dbReference type="NCBI Taxonomy" id="428988"/>
    <lineage>
        <taxon>Bacteria</taxon>
        <taxon>Pseudomonadati</taxon>
        <taxon>Bacteroidota</taxon>
        <taxon>Flavobacteriia</taxon>
        <taxon>Flavobacteriales</taxon>
        <taxon>Flavobacteriaceae</taxon>
        <taxon>Flavobacterium</taxon>
    </lineage>
</organism>
<evidence type="ECO:0000256" key="3">
    <source>
        <dbReference type="ARBA" id="ARBA00022475"/>
    </source>
</evidence>
<comment type="similarity">
    <text evidence="2">Belongs to the MscS (TC 1.A.23) family.</text>
</comment>
<keyword evidence="4 7" id="KW-0812">Transmembrane</keyword>
<dbReference type="SUPFAM" id="SSF50182">
    <property type="entry name" value="Sm-like ribonucleoproteins"/>
    <property type="match status" value="1"/>
</dbReference>
<feature type="transmembrane region" description="Helical" evidence="7">
    <location>
        <begin position="269"/>
        <end position="293"/>
    </location>
</feature>
<evidence type="ECO:0000256" key="7">
    <source>
        <dbReference type="SAM" id="Phobius"/>
    </source>
</evidence>
<keyword evidence="12" id="KW-1185">Reference proteome</keyword>
<feature type="signal peptide" evidence="8">
    <location>
        <begin position="1"/>
        <end position="31"/>
    </location>
</feature>
<keyword evidence="8" id="KW-0732">Signal</keyword>
<feature type="transmembrane region" description="Helical" evidence="7">
    <location>
        <begin position="370"/>
        <end position="390"/>
    </location>
</feature>
<dbReference type="InterPro" id="IPR010920">
    <property type="entry name" value="LSM_dom_sf"/>
</dbReference>
<keyword evidence="6 7" id="KW-0472">Membrane</keyword>
<dbReference type="GO" id="GO:0008381">
    <property type="term" value="F:mechanosensitive monoatomic ion channel activity"/>
    <property type="evidence" value="ECO:0007669"/>
    <property type="project" value="UniProtKB-ARBA"/>
</dbReference>
<evidence type="ECO:0000256" key="6">
    <source>
        <dbReference type="ARBA" id="ARBA00023136"/>
    </source>
</evidence>
<dbReference type="RefSeq" id="WP_101472613.1">
    <property type="nucleotide sequence ID" value="NZ_PJND01000009.1"/>
</dbReference>
<dbReference type="Gene3D" id="2.30.30.60">
    <property type="match status" value="1"/>
</dbReference>
<dbReference type="GO" id="GO:0005886">
    <property type="term" value="C:plasma membrane"/>
    <property type="evidence" value="ECO:0007669"/>
    <property type="project" value="UniProtKB-SubCell"/>
</dbReference>
<dbReference type="PANTHER" id="PTHR30347">
    <property type="entry name" value="POTASSIUM CHANNEL RELATED"/>
    <property type="match status" value="1"/>
</dbReference>
<evidence type="ECO:0000313" key="11">
    <source>
        <dbReference type="EMBL" id="RLJ24044.1"/>
    </source>
</evidence>
<dbReference type="SUPFAM" id="SSF82861">
    <property type="entry name" value="Mechanosensitive channel protein MscS (YggB), transmembrane region"/>
    <property type="match status" value="1"/>
</dbReference>
<evidence type="ECO:0000313" key="13">
    <source>
        <dbReference type="Proteomes" id="UP000275027"/>
    </source>
</evidence>
<dbReference type="InterPro" id="IPR052702">
    <property type="entry name" value="MscS-like_channel"/>
</dbReference>
<evidence type="ECO:0000256" key="5">
    <source>
        <dbReference type="ARBA" id="ARBA00022989"/>
    </source>
</evidence>
<dbReference type="Pfam" id="PF00924">
    <property type="entry name" value="MS_channel_2nd"/>
    <property type="match status" value="1"/>
</dbReference>
<name>A0A497UBZ7_9FLAO</name>
<gene>
    <name evidence="10" type="ORF">B0G92_2751</name>
    <name evidence="11" type="ORF">CLV50_2761</name>
</gene>
<feature type="transmembrane region" description="Helical" evidence="7">
    <location>
        <begin position="396"/>
        <end position="412"/>
    </location>
</feature>
<protein>
    <submittedName>
        <fullName evidence="11">Mechanosensitive ion channel-like protein</fullName>
    </submittedName>
</protein>
<feature type="domain" description="Mechanosensitive ion channel MscS" evidence="9">
    <location>
        <begin position="638"/>
        <end position="704"/>
    </location>
</feature>
<accession>A0A497UBZ7</accession>
<dbReference type="InterPro" id="IPR011066">
    <property type="entry name" value="MscS_channel_C_sf"/>
</dbReference>
<feature type="transmembrane region" description="Helical" evidence="7">
    <location>
        <begin position="507"/>
        <end position="525"/>
    </location>
</feature>
<feature type="transmembrane region" description="Helical" evidence="7">
    <location>
        <begin position="340"/>
        <end position="358"/>
    </location>
</feature>
<dbReference type="InterPro" id="IPR006685">
    <property type="entry name" value="MscS_channel_2nd"/>
</dbReference>
<evidence type="ECO:0000256" key="8">
    <source>
        <dbReference type="SAM" id="SignalP"/>
    </source>
</evidence>
<dbReference type="EMBL" id="PJND01000009">
    <property type="protein sequence ID" value="PKW20601.1"/>
    <property type="molecule type" value="Genomic_DNA"/>
</dbReference>
<evidence type="ECO:0000256" key="4">
    <source>
        <dbReference type="ARBA" id="ARBA00022692"/>
    </source>
</evidence>
<feature type="chain" id="PRO_5019803740" evidence="8">
    <location>
        <begin position="32"/>
        <end position="795"/>
    </location>
</feature>
<keyword evidence="3" id="KW-1003">Cell membrane</keyword>
<dbReference type="AlphaFoldDB" id="A0A497UBZ7"/>
<dbReference type="Proteomes" id="UP000233767">
    <property type="component" value="Unassembled WGS sequence"/>
</dbReference>
<evidence type="ECO:0000259" key="9">
    <source>
        <dbReference type="Pfam" id="PF00924"/>
    </source>
</evidence>
<evidence type="ECO:0000313" key="12">
    <source>
        <dbReference type="Proteomes" id="UP000233767"/>
    </source>
</evidence>
<feature type="transmembrane region" description="Helical" evidence="7">
    <location>
        <begin position="424"/>
        <end position="445"/>
    </location>
</feature>
<dbReference type="Gene3D" id="3.30.70.100">
    <property type="match status" value="1"/>
</dbReference>
<dbReference type="InterPro" id="IPR011014">
    <property type="entry name" value="MscS_channel_TM-2"/>
</dbReference>
<proteinExistence type="inferred from homology"/>
<feature type="transmembrane region" description="Helical" evidence="7">
    <location>
        <begin position="545"/>
        <end position="565"/>
    </location>
</feature>
<evidence type="ECO:0000313" key="10">
    <source>
        <dbReference type="EMBL" id="PKW20601.1"/>
    </source>
</evidence>